<feature type="domain" description="C3H1-type" evidence="5">
    <location>
        <begin position="2"/>
        <end position="31"/>
    </location>
</feature>
<keyword evidence="3 4" id="KW-0862">Zinc</keyword>
<dbReference type="PANTHER" id="PTHR11224:SF43">
    <property type="entry name" value="RING-TYPE E3 UBIQUITIN TRANSFERASE C3H69-RELATED"/>
    <property type="match status" value="1"/>
</dbReference>
<evidence type="ECO:0000256" key="3">
    <source>
        <dbReference type="ARBA" id="ARBA00022833"/>
    </source>
</evidence>
<evidence type="ECO:0000313" key="6">
    <source>
        <dbReference type="EMBL" id="KAF3574095.1"/>
    </source>
</evidence>
<comment type="caution">
    <text evidence="6">The sequence shown here is derived from an EMBL/GenBank/DDBJ whole genome shotgun (WGS) entry which is preliminary data.</text>
</comment>
<evidence type="ECO:0000256" key="2">
    <source>
        <dbReference type="ARBA" id="ARBA00022771"/>
    </source>
</evidence>
<evidence type="ECO:0000256" key="4">
    <source>
        <dbReference type="PROSITE-ProRule" id="PRU00723"/>
    </source>
</evidence>
<dbReference type="InterPro" id="IPR000571">
    <property type="entry name" value="Znf_CCCH"/>
</dbReference>
<accession>A0A8S9RN50</accession>
<dbReference type="PANTHER" id="PTHR11224">
    <property type="entry name" value="MAKORIN-RELATED"/>
    <property type="match status" value="1"/>
</dbReference>
<reference evidence="6" key="1">
    <citation type="submission" date="2019-12" db="EMBL/GenBank/DDBJ databases">
        <title>Genome sequencing and annotation of Brassica cretica.</title>
        <authorList>
            <person name="Studholme D.J."/>
            <person name="Sarris P."/>
        </authorList>
    </citation>
    <scope>NUCLEOTIDE SEQUENCE</scope>
    <source>
        <strain evidence="6">PFS-109/04</strain>
        <tissue evidence="6">Leaf</tissue>
    </source>
</reference>
<feature type="zinc finger region" description="C3H1-type" evidence="4">
    <location>
        <begin position="2"/>
        <end position="31"/>
    </location>
</feature>
<dbReference type="Proteomes" id="UP000712600">
    <property type="component" value="Unassembled WGS sequence"/>
</dbReference>
<proteinExistence type="predicted"/>
<evidence type="ECO:0000256" key="1">
    <source>
        <dbReference type="ARBA" id="ARBA00022723"/>
    </source>
</evidence>
<evidence type="ECO:0000313" key="7">
    <source>
        <dbReference type="Proteomes" id="UP000712600"/>
    </source>
</evidence>
<dbReference type="GO" id="GO:0061630">
    <property type="term" value="F:ubiquitin protein ligase activity"/>
    <property type="evidence" value="ECO:0007669"/>
    <property type="project" value="InterPro"/>
</dbReference>
<dbReference type="PROSITE" id="PS50103">
    <property type="entry name" value="ZF_C3H1"/>
    <property type="match status" value="1"/>
</dbReference>
<dbReference type="EMBL" id="QGKX02000095">
    <property type="protein sequence ID" value="KAF3574095.1"/>
    <property type="molecule type" value="Genomic_DNA"/>
</dbReference>
<gene>
    <name evidence="6" type="ORF">F2Q69_00059368</name>
</gene>
<dbReference type="InterPro" id="IPR045072">
    <property type="entry name" value="MKRN-like"/>
</dbReference>
<keyword evidence="2 4" id="KW-0863">Zinc-finger</keyword>
<dbReference type="GO" id="GO:0000209">
    <property type="term" value="P:protein polyubiquitination"/>
    <property type="evidence" value="ECO:0007669"/>
    <property type="project" value="InterPro"/>
</dbReference>
<organism evidence="6 7">
    <name type="scientific">Brassica cretica</name>
    <name type="common">Mustard</name>
    <dbReference type="NCBI Taxonomy" id="69181"/>
    <lineage>
        <taxon>Eukaryota</taxon>
        <taxon>Viridiplantae</taxon>
        <taxon>Streptophyta</taxon>
        <taxon>Embryophyta</taxon>
        <taxon>Tracheophyta</taxon>
        <taxon>Spermatophyta</taxon>
        <taxon>Magnoliopsida</taxon>
        <taxon>eudicotyledons</taxon>
        <taxon>Gunneridae</taxon>
        <taxon>Pentapetalae</taxon>
        <taxon>rosids</taxon>
        <taxon>malvids</taxon>
        <taxon>Brassicales</taxon>
        <taxon>Brassicaceae</taxon>
        <taxon>Brassiceae</taxon>
        <taxon>Brassica</taxon>
    </lineage>
</organism>
<dbReference type="AlphaFoldDB" id="A0A8S9RN50"/>
<sequence length="148" mass="16977">MSTRSIDCKHFNFGDGNCPFGTSCFYKHTVKPGSYAWKYHRPPPRRPSPSGSNLSDMDTFFSMMRGIMSEGEYDPFGFEDSDDDELTTTDMMMLLMNLDMEWGVCDLQHAFHDGRLEEVVLRHLDAEDGQTVIAKDIRLSDFLEGMRI</sequence>
<evidence type="ECO:0000259" key="5">
    <source>
        <dbReference type="PROSITE" id="PS50103"/>
    </source>
</evidence>
<protein>
    <recommendedName>
        <fullName evidence="5">C3H1-type domain-containing protein</fullName>
    </recommendedName>
</protein>
<name>A0A8S9RN50_BRACR</name>
<keyword evidence="1 4" id="KW-0479">Metal-binding</keyword>
<dbReference type="GO" id="GO:0008270">
    <property type="term" value="F:zinc ion binding"/>
    <property type="evidence" value="ECO:0007669"/>
    <property type="project" value="UniProtKB-KW"/>
</dbReference>